<gene>
    <name evidence="3" type="ORF">A4H34_05900</name>
</gene>
<evidence type="ECO:0008006" key="5">
    <source>
        <dbReference type="Google" id="ProtNLM"/>
    </source>
</evidence>
<dbReference type="PANTHER" id="PTHR48098:SF1">
    <property type="entry name" value="DIACYLGLYCEROL ACYLTRANSFERASE_MYCOLYLTRANSFERASE AG85A"/>
    <property type="match status" value="1"/>
</dbReference>
<dbReference type="RefSeq" id="WP_009199082.1">
    <property type="nucleotide sequence ID" value="NZ_LVZK01000001.1"/>
</dbReference>
<feature type="region of interest" description="Disordered" evidence="1">
    <location>
        <begin position="80"/>
        <end position="112"/>
    </location>
</feature>
<dbReference type="AlphaFoldDB" id="A0A179B5X7"/>
<name>A0A179B5X7_9ACTO</name>
<dbReference type="STRING" id="1823756.A4H34_05900"/>
<keyword evidence="2" id="KW-1133">Transmembrane helix</keyword>
<keyword evidence="2" id="KW-0812">Transmembrane</keyword>
<evidence type="ECO:0000256" key="1">
    <source>
        <dbReference type="SAM" id="MobiDB-lite"/>
    </source>
</evidence>
<dbReference type="EMBL" id="LVZK01000001">
    <property type="protein sequence ID" value="OAP86653.1"/>
    <property type="molecule type" value="Genomic_DNA"/>
</dbReference>
<dbReference type="InterPro" id="IPR029058">
    <property type="entry name" value="AB_hydrolase_fold"/>
</dbReference>
<dbReference type="OrthoDB" id="3723842at2"/>
<feature type="compositionally biased region" description="Basic and acidic residues" evidence="1">
    <location>
        <begin position="103"/>
        <end position="112"/>
    </location>
</feature>
<proteinExistence type="predicted"/>
<evidence type="ECO:0000313" key="4">
    <source>
        <dbReference type="Proteomes" id="UP000078368"/>
    </source>
</evidence>
<evidence type="ECO:0000256" key="2">
    <source>
        <dbReference type="SAM" id="Phobius"/>
    </source>
</evidence>
<dbReference type="Gene3D" id="3.40.50.1820">
    <property type="entry name" value="alpha/beta hydrolase"/>
    <property type="match status" value="1"/>
</dbReference>
<dbReference type="PANTHER" id="PTHR48098">
    <property type="entry name" value="ENTEROCHELIN ESTERASE-RELATED"/>
    <property type="match status" value="1"/>
</dbReference>
<dbReference type="InterPro" id="IPR000801">
    <property type="entry name" value="Esterase-like"/>
</dbReference>
<feature type="transmembrane region" description="Helical" evidence="2">
    <location>
        <begin position="40"/>
        <end position="59"/>
    </location>
</feature>
<dbReference type="Pfam" id="PF00756">
    <property type="entry name" value="Esterase"/>
    <property type="match status" value="1"/>
</dbReference>
<dbReference type="Proteomes" id="UP000078368">
    <property type="component" value="Unassembled WGS sequence"/>
</dbReference>
<keyword evidence="2" id="KW-0472">Membrane</keyword>
<evidence type="ECO:0000313" key="3">
    <source>
        <dbReference type="EMBL" id="OAP86653.1"/>
    </source>
</evidence>
<reference evidence="3 4" key="1">
    <citation type="submission" date="2016-04" db="EMBL/GenBank/DDBJ databases">
        <title>Peptidophaga gingivicola gen. nov., sp. nov., isolated from human subgingival plaque.</title>
        <authorList>
            <person name="Beall C.J."/>
            <person name="Mokrzan E.M."/>
            <person name="Griffen A.L."/>
            <person name="Leys E.J."/>
        </authorList>
    </citation>
    <scope>NUCLEOTIDE SEQUENCE [LARGE SCALE GENOMIC DNA]</scope>
    <source>
        <strain evidence="3 4">BA112</strain>
    </source>
</reference>
<protein>
    <recommendedName>
        <fullName evidence="5">Esterase</fullName>
    </recommendedName>
</protein>
<dbReference type="SUPFAM" id="SSF53474">
    <property type="entry name" value="alpha/beta-Hydrolases"/>
    <property type="match status" value="1"/>
</dbReference>
<sequence length="362" mass="39536">MLGPDKLLTLIVFAIFTVASAATAVWLIGREPTRKIRAQASAAMVAAIVGAISMTGIQMNRTLGYAASWSDVPGLFFMKPDGKGPTKPIRRPVPGPDAGDPELSGHRGDSRWKAKFTKDSNGAYQTKFRGPISGINLPVWVWTPKNYSPTNGKIYKVMLMLHGYPGNPYKVPTQLNLQNAMKKHPNTIMAIPSLKVDATSPDCVDIKGRPAVGSWVVDDIVGMIRHNFPNTEKTRKGWTIAGASYGAYCSAVLGLTHPQTFSKIISFSGYDQPETGRLLGAPPRVRREFSVSNLLTKQRAWPQRFYVTGSKGDPKSAAFVQKLKRLSTPTVRITSLLQPIGGHNWGVWRKELPAALAWNGKG</sequence>
<comment type="caution">
    <text evidence="3">The sequence shown here is derived from an EMBL/GenBank/DDBJ whole genome shotgun (WGS) entry which is preliminary data.</text>
</comment>
<dbReference type="GO" id="GO:0016747">
    <property type="term" value="F:acyltransferase activity, transferring groups other than amino-acyl groups"/>
    <property type="evidence" value="ECO:0007669"/>
    <property type="project" value="TreeGrafter"/>
</dbReference>
<organism evidence="3 4">
    <name type="scientific">Peptidiphaga gingivicola</name>
    <dbReference type="NCBI Taxonomy" id="2741497"/>
    <lineage>
        <taxon>Bacteria</taxon>
        <taxon>Bacillati</taxon>
        <taxon>Actinomycetota</taxon>
        <taxon>Actinomycetes</taxon>
        <taxon>Actinomycetales</taxon>
        <taxon>Actinomycetaceae</taxon>
        <taxon>Peptidiphaga</taxon>
    </lineage>
</organism>
<accession>A0A179B5X7</accession>
<feature type="transmembrane region" description="Helical" evidence="2">
    <location>
        <begin position="6"/>
        <end position="28"/>
    </location>
</feature>
<keyword evidence="4" id="KW-1185">Reference proteome</keyword>
<dbReference type="InterPro" id="IPR050583">
    <property type="entry name" value="Mycobacterial_A85_antigen"/>
</dbReference>